<dbReference type="InterPro" id="IPR051398">
    <property type="entry name" value="Polysacch_Deacetylase"/>
</dbReference>
<dbReference type="PANTHER" id="PTHR34216">
    <property type="match status" value="1"/>
</dbReference>
<dbReference type="SUPFAM" id="SSF88713">
    <property type="entry name" value="Glycoside hydrolase/deacetylase"/>
    <property type="match status" value="1"/>
</dbReference>
<dbReference type="GO" id="GO:0005975">
    <property type="term" value="P:carbohydrate metabolic process"/>
    <property type="evidence" value="ECO:0007669"/>
    <property type="project" value="InterPro"/>
</dbReference>
<dbReference type="EMBL" id="FUYJ01000002">
    <property type="protein sequence ID" value="SKA95330.1"/>
    <property type="molecule type" value="Genomic_DNA"/>
</dbReference>
<dbReference type="AlphaFoldDB" id="A0A1T4Y0M7"/>
<evidence type="ECO:0000256" key="1">
    <source>
        <dbReference type="ARBA" id="ARBA00022729"/>
    </source>
</evidence>
<evidence type="ECO:0000313" key="5">
    <source>
        <dbReference type="Proteomes" id="UP000190042"/>
    </source>
</evidence>
<dbReference type="PROSITE" id="PS51677">
    <property type="entry name" value="NODB"/>
    <property type="match status" value="1"/>
</dbReference>
<keyword evidence="1 2" id="KW-0732">Signal</keyword>
<dbReference type="CDD" id="cd10966">
    <property type="entry name" value="CE4_yadE_5s"/>
    <property type="match status" value="1"/>
</dbReference>
<dbReference type="InterPro" id="IPR002509">
    <property type="entry name" value="NODB_dom"/>
</dbReference>
<name>A0A1T4Y0M7_9BACL</name>
<keyword evidence="5" id="KW-1185">Reference proteome</keyword>
<feature type="signal peptide" evidence="2">
    <location>
        <begin position="1"/>
        <end position="23"/>
    </location>
</feature>
<sequence>MKKLLLVAVLLCSLFISTPTTEAATTSVIKIAATTPVFKDTEKIAVFSKGTIHTITKSDQRFHYTKIGDLEVKFSKQKAKMIHQDADQLKSANPVRLLTKKHVKIYSNRNIKSTELGHIQPKQVIYTQRLRGDYYPIVFGGKTGYIYRKDVKVQKGIPVLMYHDLVKKKEGTNVSILEVDKFKSQMAYLKKNNWHTISTDDLTLWLQKKIKLPEKSVLITFDDGYSSTADLAYPILKSHRFKATAFLIASRIERPGYLTEEQIRSTQDVISYQNHTYDLHGFNSMTGLALLEYTPRSAIYTDLTMANQKIGSILPEQPPVSALAYPYGLRNTEAIRASKVAGMKSAYTITEGNVFQGDSPFHLKRQRVHSGMSISDFERRLLGQ</sequence>
<evidence type="ECO:0000313" key="4">
    <source>
        <dbReference type="EMBL" id="SKA95330.1"/>
    </source>
</evidence>
<evidence type="ECO:0000256" key="2">
    <source>
        <dbReference type="SAM" id="SignalP"/>
    </source>
</evidence>
<dbReference type="InterPro" id="IPR011330">
    <property type="entry name" value="Glyco_hydro/deAcase_b/a-brl"/>
</dbReference>
<organism evidence="4 5">
    <name type="scientific">Sporosarcina newyorkensis</name>
    <dbReference type="NCBI Taxonomy" id="759851"/>
    <lineage>
        <taxon>Bacteria</taxon>
        <taxon>Bacillati</taxon>
        <taxon>Bacillota</taxon>
        <taxon>Bacilli</taxon>
        <taxon>Bacillales</taxon>
        <taxon>Caryophanaceae</taxon>
        <taxon>Sporosarcina</taxon>
    </lineage>
</organism>
<accession>A0A1T4Y0M7</accession>
<dbReference type="Gene3D" id="3.20.20.370">
    <property type="entry name" value="Glycoside hydrolase/deacetylase"/>
    <property type="match status" value="1"/>
</dbReference>
<dbReference type="PANTHER" id="PTHR34216:SF13">
    <property type="entry name" value="XYLANASE_CHITIN DEACETYLASE"/>
    <property type="match status" value="1"/>
</dbReference>
<feature type="domain" description="NodB homology" evidence="3">
    <location>
        <begin position="215"/>
        <end position="384"/>
    </location>
</feature>
<reference evidence="5" key="1">
    <citation type="submission" date="2017-02" db="EMBL/GenBank/DDBJ databases">
        <authorList>
            <person name="Varghese N."/>
            <person name="Submissions S."/>
        </authorList>
    </citation>
    <scope>NUCLEOTIDE SEQUENCE [LARGE SCALE GENOMIC DNA]</scope>
    <source>
        <strain evidence="5">DSM 23966</strain>
    </source>
</reference>
<dbReference type="RefSeq" id="WP_078817212.1">
    <property type="nucleotide sequence ID" value="NZ_FUYJ01000002.1"/>
</dbReference>
<protein>
    <submittedName>
        <fullName evidence="4">Polysaccharide deacetylase</fullName>
    </submittedName>
</protein>
<proteinExistence type="predicted"/>
<dbReference type="GO" id="GO:0016810">
    <property type="term" value="F:hydrolase activity, acting on carbon-nitrogen (but not peptide) bonds"/>
    <property type="evidence" value="ECO:0007669"/>
    <property type="project" value="InterPro"/>
</dbReference>
<evidence type="ECO:0000259" key="3">
    <source>
        <dbReference type="PROSITE" id="PS51677"/>
    </source>
</evidence>
<dbReference type="Pfam" id="PF01522">
    <property type="entry name" value="Polysacc_deac_1"/>
    <property type="match status" value="1"/>
</dbReference>
<dbReference type="Proteomes" id="UP000190042">
    <property type="component" value="Unassembled WGS sequence"/>
</dbReference>
<feature type="chain" id="PRO_5013024374" evidence="2">
    <location>
        <begin position="24"/>
        <end position="384"/>
    </location>
</feature>
<gene>
    <name evidence="4" type="ORF">SAMN04244570_1608</name>
</gene>